<protein>
    <submittedName>
        <fullName evidence="1">ATP-binding protein</fullName>
    </submittedName>
</protein>
<keyword evidence="2" id="KW-1185">Reference proteome</keyword>
<gene>
    <name evidence="1" type="ORF">ACFOHJ_11510</name>
</gene>
<keyword evidence="1" id="KW-0067">ATP-binding</keyword>
<name>A0ABV7KES5_9HYPH</name>
<keyword evidence="1" id="KW-0547">Nucleotide-binding</keyword>
<dbReference type="Proteomes" id="UP001595583">
    <property type="component" value="Unassembled WGS sequence"/>
</dbReference>
<sequence length="275" mass="30440">MAIDWNEGVPLDTIETEPAFCVFYAGAKAGKTTLASEFPSPLYVRTGKGERAPAGVTMKSFGISESYQDVIDQADWFLNMKHDRKTYILDSADGLEQHIFAEVCRKNKVASIEDIPYGKGFGQAAEIWHEFVAKMLELKAAGYYVVILSHVKAKTVPGVTTDSYPRYMPNLRDDAVGIIVDAADLIGFLHQRVSIRKEDVGFKKTNTRGEGGGDILIAVQERPGFISGNRYDIEKPTLPFKRGEGFKVLDHYFQRNALAPVADNDNDPELEAEAA</sequence>
<dbReference type="RefSeq" id="WP_378220644.1">
    <property type="nucleotide sequence ID" value="NZ_JBHRTK010000012.1"/>
</dbReference>
<organism evidence="1 2">
    <name type="scientific">Aquamicrobium soli</name>
    <dbReference type="NCBI Taxonomy" id="1811518"/>
    <lineage>
        <taxon>Bacteria</taxon>
        <taxon>Pseudomonadati</taxon>
        <taxon>Pseudomonadota</taxon>
        <taxon>Alphaproteobacteria</taxon>
        <taxon>Hyphomicrobiales</taxon>
        <taxon>Phyllobacteriaceae</taxon>
        <taxon>Aquamicrobium</taxon>
    </lineage>
</organism>
<evidence type="ECO:0000313" key="2">
    <source>
        <dbReference type="Proteomes" id="UP001595583"/>
    </source>
</evidence>
<accession>A0ABV7KES5</accession>
<dbReference type="EMBL" id="JBHRTK010000012">
    <property type="protein sequence ID" value="MFC3206841.1"/>
    <property type="molecule type" value="Genomic_DNA"/>
</dbReference>
<evidence type="ECO:0000313" key="1">
    <source>
        <dbReference type="EMBL" id="MFC3206841.1"/>
    </source>
</evidence>
<proteinExistence type="predicted"/>
<dbReference type="GO" id="GO:0005524">
    <property type="term" value="F:ATP binding"/>
    <property type="evidence" value="ECO:0007669"/>
    <property type="project" value="UniProtKB-KW"/>
</dbReference>
<dbReference type="Pfam" id="PF13479">
    <property type="entry name" value="AAA_24"/>
    <property type="match status" value="1"/>
</dbReference>
<reference evidence="2" key="1">
    <citation type="journal article" date="2019" name="Int. J. Syst. Evol. Microbiol.">
        <title>The Global Catalogue of Microorganisms (GCM) 10K type strain sequencing project: providing services to taxonomists for standard genome sequencing and annotation.</title>
        <authorList>
            <consortium name="The Broad Institute Genomics Platform"/>
            <consortium name="The Broad Institute Genome Sequencing Center for Infectious Disease"/>
            <person name="Wu L."/>
            <person name="Ma J."/>
        </authorList>
    </citation>
    <scope>NUCLEOTIDE SEQUENCE [LARGE SCALE GENOMIC DNA]</scope>
    <source>
        <strain evidence="2">KCTC 52165</strain>
    </source>
</reference>
<comment type="caution">
    <text evidence="1">The sequence shown here is derived from an EMBL/GenBank/DDBJ whole genome shotgun (WGS) entry which is preliminary data.</text>
</comment>